<proteinExistence type="predicted"/>
<accession>A0A395MIM6</accession>
<evidence type="ECO:0000313" key="3">
    <source>
        <dbReference type="Proteomes" id="UP000265631"/>
    </source>
</evidence>
<dbReference type="EMBL" id="PXXK01000235">
    <property type="protein sequence ID" value="RFN47784.1"/>
    <property type="molecule type" value="Genomic_DNA"/>
</dbReference>
<feature type="compositionally biased region" description="Polar residues" evidence="1">
    <location>
        <begin position="1"/>
        <end position="13"/>
    </location>
</feature>
<organism evidence="2 3">
    <name type="scientific">Fusarium flagelliforme</name>
    <dbReference type="NCBI Taxonomy" id="2675880"/>
    <lineage>
        <taxon>Eukaryota</taxon>
        <taxon>Fungi</taxon>
        <taxon>Dikarya</taxon>
        <taxon>Ascomycota</taxon>
        <taxon>Pezizomycotina</taxon>
        <taxon>Sordariomycetes</taxon>
        <taxon>Hypocreomycetidae</taxon>
        <taxon>Hypocreales</taxon>
        <taxon>Nectriaceae</taxon>
        <taxon>Fusarium</taxon>
        <taxon>Fusarium incarnatum-equiseti species complex</taxon>
    </lineage>
</organism>
<comment type="caution">
    <text evidence="2">The sequence shown here is derived from an EMBL/GenBank/DDBJ whole genome shotgun (WGS) entry which is preliminary data.</text>
</comment>
<feature type="region of interest" description="Disordered" evidence="1">
    <location>
        <begin position="1"/>
        <end position="33"/>
    </location>
</feature>
<dbReference type="AlphaFoldDB" id="A0A395MIM6"/>
<evidence type="ECO:0000313" key="2">
    <source>
        <dbReference type="EMBL" id="RFN47784.1"/>
    </source>
</evidence>
<name>A0A395MIM6_9HYPO</name>
<sequence>MSDQDQARLNQAKESLLAAGKQAQKEKDAAKADYEKEKEYGMVSDDQPLAQWCATNLCKRPSLLVSSNQYQACRAQYSTALQLCDGSAAEEWEQAQSFAFGKLLRAGNTFESKHFIGLPEE</sequence>
<dbReference type="Proteomes" id="UP000265631">
    <property type="component" value="Unassembled WGS sequence"/>
</dbReference>
<evidence type="ECO:0000256" key="1">
    <source>
        <dbReference type="SAM" id="MobiDB-lite"/>
    </source>
</evidence>
<keyword evidence="3" id="KW-1185">Reference proteome</keyword>
<reference evidence="2 3" key="1">
    <citation type="journal article" date="2018" name="PLoS Pathog.">
        <title>Evolution of structural diversity of trichothecenes, a family of toxins produced by plant pathogenic and entomopathogenic fungi.</title>
        <authorList>
            <person name="Proctor R.H."/>
            <person name="McCormick S.P."/>
            <person name="Kim H.S."/>
            <person name="Cardoza R.E."/>
            <person name="Stanley A.M."/>
            <person name="Lindo L."/>
            <person name="Kelly A."/>
            <person name="Brown D.W."/>
            <person name="Lee T."/>
            <person name="Vaughan M.M."/>
            <person name="Alexander N.J."/>
            <person name="Busman M."/>
            <person name="Gutierrez S."/>
        </authorList>
    </citation>
    <scope>NUCLEOTIDE SEQUENCE [LARGE SCALE GENOMIC DNA]</scope>
    <source>
        <strain evidence="2 3">NRRL 13405</strain>
    </source>
</reference>
<protein>
    <submittedName>
        <fullName evidence="2">Uncharacterized protein</fullName>
    </submittedName>
</protein>
<gene>
    <name evidence="2" type="ORF">FIE12Z_7980</name>
</gene>
<feature type="compositionally biased region" description="Basic and acidic residues" evidence="1">
    <location>
        <begin position="23"/>
        <end position="33"/>
    </location>
</feature>